<gene>
    <name evidence="4" type="ORF">JCM19235_3169</name>
</gene>
<reference evidence="4 5" key="1">
    <citation type="submission" date="2014-09" db="EMBL/GenBank/DDBJ databases">
        <title>Vibrio maritimus JCM 19235. (C45) whole genome shotgun sequence.</title>
        <authorList>
            <person name="Sawabe T."/>
            <person name="Meirelles P."/>
            <person name="Nakanishi M."/>
            <person name="Sayaka M."/>
            <person name="Hattori M."/>
            <person name="Ohkuma M."/>
        </authorList>
    </citation>
    <scope>NUCLEOTIDE SEQUENCE [LARGE SCALE GENOMIC DNA]</scope>
    <source>
        <strain evidence="5">JCM19235</strain>
    </source>
</reference>
<dbReference type="SUPFAM" id="SSF140566">
    <property type="entry name" value="FlgN-like"/>
    <property type="match status" value="1"/>
</dbReference>
<evidence type="ECO:0000313" key="4">
    <source>
        <dbReference type="EMBL" id="GAL22589.1"/>
    </source>
</evidence>
<sequence>MATSKTELVQNFVVSISEDIKLYRKLLSLLQHQKALYLKFDGESLSHNISKQLPVLKQLGHNASQRSRLLSQLNLPCSEQGVERLVRALPIKLSDNVRKQWQILESLIKECQKYNQENGQSSAAFHELLGELTGREQHSYEEHARSL</sequence>
<dbReference type="RefSeq" id="WP_042477816.1">
    <property type="nucleotide sequence ID" value="NZ_CP090438.1"/>
</dbReference>
<comment type="caution">
    <text evidence="4">The sequence shown here is derived from an EMBL/GenBank/DDBJ whole genome shotgun (WGS) entry which is preliminary data.</text>
</comment>
<dbReference type="Proteomes" id="UP000029228">
    <property type="component" value="Unassembled WGS sequence"/>
</dbReference>
<dbReference type="InterPro" id="IPR007809">
    <property type="entry name" value="FlgN-like"/>
</dbReference>
<evidence type="ECO:0000256" key="3">
    <source>
        <dbReference type="ARBA" id="ARBA00022795"/>
    </source>
</evidence>
<dbReference type="OrthoDB" id="5874663at2"/>
<comment type="function">
    <text evidence="1">Required for the efficient initiation of filament assembly.</text>
</comment>
<keyword evidence="5" id="KW-1185">Reference proteome</keyword>
<dbReference type="Gene3D" id="1.20.58.300">
    <property type="entry name" value="FlgN-like"/>
    <property type="match status" value="1"/>
</dbReference>
<evidence type="ECO:0000256" key="2">
    <source>
        <dbReference type="ARBA" id="ARBA00007703"/>
    </source>
</evidence>
<organism evidence="4 5">
    <name type="scientific">Vibrio maritimus</name>
    <dbReference type="NCBI Taxonomy" id="990268"/>
    <lineage>
        <taxon>Bacteria</taxon>
        <taxon>Pseudomonadati</taxon>
        <taxon>Pseudomonadota</taxon>
        <taxon>Gammaproteobacteria</taxon>
        <taxon>Vibrionales</taxon>
        <taxon>Vibrionaceae</taxon>
        <taxon>Vibrio</taxon>
    </lineage>
</organism>
<dbReference type="GO" id="GO:0044780">
    <property type="term" value="P:bacterial-type flagellum assembly"/>
    <property type="evidence" value="ECO:0007669"/>
    <property type="project" value="InterPro"/>
</dbReference>
<protein>
    <submittedName>
        <fullName evidence="4">LfgN protein</fullName>
    </submittedName>
</protein>
<dbReference type="STRING" id="990268.JCM19235_3169"/>
<keyword evidence="3" id="KW-1005">Bacterial flagellum biogenesis</keyword>
<comment type="similarity">
    <text evidence="2">Belongs to the FlgN family.</text>
</comment>
<evidence type="ECO:0000313" key="5">
    <source>
        <dbReference type="Proteomes" id="UP000029228"/>
    </source>
</evidence>
<dbReference type="AlphaFoldDB" id="A0A090S7W7"/>
<dbReference type="EMBL" id="BBMR01000014">
    <property type="protein sequence ID" value="GAL22589.1"/>
    <property type="molecule type" value="Genomic_DNA"/>
</dbReference>
<proteinExistence type="inferred from homology"/>
<name>A0A090S7W7_9VIBR</name>
<evidence type="ECO:0000256" key="1">
    <source>
        <dbReference type="ARBA" id="ARBA00002397"/>
    </source>
</evidence>
<accession>A0A090S7W7</accession>
<dbReference type="Pfam" id="PF05130">
    <property type="entry name" value="FlgN"/>
    <property type="match status" value="1"/>
</dbReference>
<dbReference type="InterPro" id="IPR036679">
    <property type="entry name" value="FlgN-like_sf"/>
</dbReference>